<gene>
    <name evidence="1" type="ORF">AVEN_71914_1</name>
</gene>
<evidence type="ECO:0000313" key="1">
    <source>
        <dbReference type="EMBL" id="GBO25019.1"/>
    </source>
</evidence>
<evidence type="ECO:0000313" key="2">
    <source>
        <dbReference type="Proteomes" id="UP000499080"/>
    </source>
</evidence>
<protein>
    <submittedName>
        <fullName evidence="1">Uncharacterized protein</fullName>
    </submittedName>
</protein>
<comment type="caution">
    <text evidence="1">The sequence shown here is derived from an EMBL/GenBank/DDBJ whole genome shotgun (WGS) entry which is preliminary data.</text>
</comment>
<name>A0A4Y2VI99_ARAVE</name>
<dbReference type="Proteomes" id="UP000499080">
    <property type="component" value="Unassembled WGS sequence"/>
</dbReference>
<organism evidence="1 2">
    <name type="scientific">Araneus ventricosus</name>
    <name type="common">Orbweaver spider</name>
    <name type="synonym">Epeira ventricosa</name>
    <dbReference type="NCBI Taxonomy" id="182803"/>
    <lineage>
        <taxon>Eukaryota</taxon>
        <taxon>Metazoa</taxon>
        <taxon>Ecdysozoa</taxon>
        <taxon>Arthropoda</taxon>
        <taxon>Chelicerata</taxon>
        <taxon>Arachnida</taxon>
        <taxon>Araneae</taxon>
        <taxon>Araneomorphae</taxon>
        <taxon>Entelegynae</taxon>
        <taxon>Araneoidea</taxon>
        <taxon>Araneidae</taxon>
        <taxon>Araneus</taxon>
    </lineage>
</organism>
<accession>A0A4Y2VI99</accession>
<sequence length="169" mass="19762">MHDARIAQNALRGRPAPRAIHCVMIFTTLESPKNAYGQRPCTESYTLRDEICTMQESPKTLYGQTLHSRAIHCAMRFTMKESPKRLYGKAFRVPRAMALRDEVMMQESPKNASPWADLHREPYIARDEIFTRKNRPKTLYGQTYLELHCVMRYARCKNHPKRSMGRPFT</sequence>
<reference evidence="1 2" key="1">
    <citation type="journal article" date="2019" name="Sci. Rep.">
        <title>Orb-weaving spider Araneus ventricosus genome elucidates the spidroin gene catalogue.</title>
        <authorList>
            <person name="Kono N."/>
            <person name="Nakamura H."/>
            <person name="Ohtoshi R."/>
            <person name="Moran D.A.P."/>
            <person name="Shinohara A."/>
            <person name="Yoshida Y."/>
            <person name="Fujiwara M."/>
            <person name="Mori M."/>
            <person name="Tomita M."/>
            <person name="Arakawa K."/>
        </authorList>
    </citation>
    <scope>NUCLEOTIDE SEQUENCE [LARGE SCALE GENOMIC DNA]</scope>
</reference>
<keyword evidence="2" id="KW-1185">Reference proteome</keyword>
<proteinExistence type="predicted"/>
<dbReference type="AlphaFoldDB" id="A0A4Y2VI99"/>
<dbReference type="EMBL" id="BGPR01048005">
    <property type="protein sequence ID" value="GBO25019.1"/>
    <property type="molecule type" value="Genomic_DNA"/>
</dbReference>